<feature type="compositionally biased region" description="Acidic residues" evidence="1">
    <location>
        <begin position="24"/>
        <end position="41"/>
    </location>
</feature>
<feature type="compositionally biased region" description="Polar residues" evidence="1">
    <location>
        <begin position="56"/>
        <end position="69"/>
    </location>
</feature>
<dbReference type="SUPFAM" id="SSF63825">
    <property type="entry name" value="YWTD domain"/>
    <property type="match status" value="1"/>
</dbReference>
<organism evidence="2 3">
    <name type="scientific">Diploscapter pachys</name>
    <dbReference type="NCBI Taxonomy" id="2018661"/>
    <lineage>
        <taxon>Eukaryota</taxon>
        <taxon>Metazoa</taxon>
        <taxon>Ecdysozoa</taxon>
        <taxon>Nematoda</taxon>
        <taxon>Chromadorea</taxon>
        <taxon>Rhabditida</taxon>
        <taxon>Rhabditina</taxon>
        <taxon>Rhabditomorpha</taxon>
        <taxon>Rhabditoidea</taxon>
        <taxon>Rhabditidae</taxon>
        <taxon>Diploscapter</taxon>
    </lineage>
</organism>
<dbReference type="Proteomes" id="UP000218231">
    <property type="component" value="Unassembled WGS sequence"/>
</dbReference>
<keyword evidence="3" id="KW-1185">Reference proteome</keyword>
<reference evidence="2 3" key="1">
    <citation type="journal article" date="2017" name="Curr. Biol.">
        <title>Genome architecture and evolution of a unichromosomal asexual nematode.</title>
        <authorList>
            <person name="Fradin H."/>
            <person name="Zegar C."/>
            <person name="Gutwein M."/>
            <person name="Lucas J."/>
            <person name="Kovtun M."/>
            <person name="Corcoran D."/>
            <person name="Baugh L.R."/>
            <person name="Kiontke K."/>
            <person name="Gunsalus K."/>
            <person name="Fitch D.H."/>
            <person name="Piano F."/>
        </authorList>
    </citation>
    <scope>NUCLEOTIDE SEQUENCE [LARGE SCALE GENOMIC DNA]</scope>
    <source>
        <strain evidence="2">PF1309</strain>
    </source>
</reference>
<dbReference type="OrthoDB" id="5861088at2759"/>
<gene>
    <name evidence="2" type="ORF">WR25_09628</name>
</gene>
<dbReference type="AlphaFoldDB" id="A0A2A2J548"/>
<feature type="compositionally biased region" description="Acidic residues" evidence="1">
    <location>
        <begin position="91"/>
        <end position="106"/>
    </location>
</feature>
<name>A0A2A2J548_9BILA</name>
<sequence length="496" mass="56209">MYPMDFPFESYSETSDITESIVSETEDENENNGADNEDSEAEPPLSYAEKSEKSENQSQYTEVTDSECVNRQPEMIDLDYGLAKGQKEDAEVLESENQESQENETPDSEHQEPKNPEEESEKDVIHVGKTKEDELITAEVMKPNNSSFESNDDEAVGETPIPDKSENNDEVSVKSEKPESVMTDDAKENSGIAEERRHLMGENQQSEIKTITDFEQLPPPPTLPTGGLTDNVESVLIGNGLTNPSGAIVLPDSTVLVTDLQQGVLVFDFGGNVVNRITSEMWKNPRSPVYHKEQIFFIVDYKGEDNQWERYIIKYSADLQYIAKIEGPKWLKEYTVWREKLAVAHTDYLYLNVCGEIFSGLYELSPEGRWVELEYKLSESWTDMIAFATIGPITQLLVIEGRKNYVIMLSIRESEVVDRRRMAICERPGALAKDEAGRLFVANRFLASIQLVDTLSWASSKNVAICDAMIQYFSVSWGLVVIPLKNAIRLHRYQFR</sequence>
<feature type="compositionally biased region" description="Basic and acidic residues" evidence="1">
    <location>
        <begin position="161"/>
        <end position="189"/>
    </location>
</feature>
<evidence type="ECO:0000256" key="1">
    <source>
        <dbReference type="SAM" id="MobiDB-lite"/>
    </source>
</evidence>
<protein>
    <submittedName>
        <fullName evidence="2">Uncharacterized protein</fullName>
    </submittedName>
</protein>
<dbReference type="InterPro" id="IPR011042">
    <property type="entry name" value="6-blade_b-propeller_TolB-like"/>
</dbReference>
<feature type="region of interest" description="Disordered" evidence="1">
    <location>
        <begin position="1"/>
        <end position="189"/>
    </location>
</feature>
<feature type="compositionally biased region" description="Basic and acidic residues" evidence="1">
    <location>
        <begin position="107"/>
        <end position="134"/>
    </location>
</feature>
<proteinExistence type="predicted"/>
<comment type="caution">
    <text evidence="2">The sequence shown here is derived from an EMBL/GenBank/DDBJ whole genome shotgun (WGS) entry which is preliminary data.</text>
</comment>
<evidence type="ECO:0000313" key="3">
    <source>
        <dbReference type="Proteomes" id="UP000218231"/>
    </source>
</evidence>
<dbReference type="EMBL" id="LIAE01010678">
    <property type="protein sequence ID" value="PAV56807.1"/>
    <property type="molecule type" value="Genomic_DNA"/>
</dbReference>
<dbReference type="Gene3D" id="2.120.10.30">
    <property type="entry name" value="TolB, C-terminal domain"/>
    <property type="match status" value="1"/>
</dbReference>
<feature type="compositionally biased region" description="Polar residues" evidence="1">
    <location>
        <begin position="11"/>
        <end position="23"/>
    </location>
</feature>
<evidence type="ECO:0000313" key="2">
    <source>
        <dbReference type="EMBL" id="PAV56807.1"/>
    </source>
</evidence>
<accession>A0A2A2J548</accession>